<protein>
    <recommendedName>
        <fullName evidence="6">Aspartyl aminopeptidase</fullName>
        <ecNumber evidence="5">3.4.11.21</ecNumber>
    </recommendedName>
</protein>
<evidence type="ECO:0000256" key="2">
    <source>
        <dbReference type="ARBA" id="ARBA00001947"/>
    </source>
</evidence>
<dbReference type="NCBIfam" id="NF002759">
    <property type="entry name" value="PRK02813.1"/>
    <property type="match status" value="1"/>
</dbReference>
<dbReference type="InterPro" id="IPR023358">
    <property type="entry name" value="Peptidase_M18_dom2"/>
</dbReference>
<dbReference type="FunFam" id="2.30.250.10:FF:000001">
    <property type="entry name" value="Aspartyl aminopeptidase 1"/>
    <property type="match status" value="1"/>
</dbReference>
<keyword evidence="10 13" id="KW-0378">Hydrolase</keyword>
<gene>
    <name evidence="15" type="primary">LOC115220844</name>
</gene>
<keyword evidence="12 13" id="KW-0482">Metalloprotease</keyword>
<reference evidence="15" key="1">
    <citation type="submission" date="2025-08" db="UniProtKB">
        <authorList>
            <consortium name="RefSeq"/>
        </authorList>
    </citation>
    <scope>IDENTIFICATION</scope>
</reference>
<evidence type="ECO:0000256" key="12">
    <source>
        <dbReference type="ARBA" id="ARBA00023049"/>
    </source>
</evidence>
<sequence>MAFSRETVLSSAEEFLKFVNAGPSPYHVADALKTMLKDAGFEELKESNHWTLENSKKYFLTRNESTLIAFAVGAQYKPGNGFSLVGAHVDSPCLKVKPVSRKERQGYLTVGVQCYGGGIWASWLDRDLTIAGRVMVDNGKGLEHRLVNVKKPILRIPHLAIHLQRDVNDKLTLNKEDHLNPILATKVQAHLNEENSTKSSKSEKHHSVLMKLLSQELQVETNQIMDFELCLADTQPAVIGGICEEFIFSPRLDNLVNSFCACKALIASCQENSLAKEKNIRMIALYDNEEVGSDSAQGAASLFTELVMRRICKGTVLAFEEAIPKSYHLSADQAHAIHPNYGEKHEELHHVEMHKGYVLKINANQRYASTAITCAILRKIAAQANVPLQDFVIRNDSVCGSTIGPILSQKIGIPTVDVGSPQLSMHSIREQCCTTSIAHGIALFKSFFKNYPEIFDNMKF</sequence>
<dbReference type="KEGG" id="osn:115220844"/>
<evidence type="ECO:0000256" key="10">
    <source>
        <dbReference type="ARBA" id="ARBA00022801"/>
    </source>
</evidence>
<evidence type="ECO:0000256" key="5">
    <source>
        <dbReference type="ARBA" id="ARBA00011965"/>
    </source>
</evidence>
<evidence type="ECO:0000256" key="9">
    <source>
        <dbReference type="ARBA" id="ARBA00022723"/>
    </source>
</evidence>
<comment type="subunit">
    <text evidence="4">Tetrahedron-shaped homododecamer built from six homodimers.</text>
</comment>
<keyword evidence="7 13" id="KW-0031">Aminopeptidase</keyword>
<evidence type="ECO:0000256" key="4">
    <source>
        <dbReference type="ARBA" id="ARBA00011395"/>
    </source>
</evidence>
<dbReference type="SUPFAM" id="SSF101821">
    <property type="entry name" value="Aminopeptidase/glucanase lid domain"/>
    <property type="match status" value="1"/>
</dbReference>
<dbReference type="Pfam" id="PF02127">
    <property type="entry name" value="Peptidase_M18"/>
    <property type="match status" value="1"/>
</dbReference>
<organism evidence="14 15">
    <name type="scientific">Octopus sinensis</name>
    <name type="common">East Asian common octopus</name>
    <dbReference type="NCBI Taxonomy" id="2607531"/>
    <lineage>
        <taxon>Eukaryota</taxon>
        <taxon>Metazoa</taxon>
        <taxon>Spiralia</taxon>
        <taxon>Lophotrochozoa</taxon>
        <taxon>Mollusca</taxon>
        <taxon>Cephalopoda</taxon>
        <taxon>Coleoidea</taxon>
        <taxon>Octopodiformes</taxon>
        <taxon>Octopoda</taxon>
        <taxon>Incirrata</taxon>
        <taxon>Octopodidae</taxon>
        <taxon>Octopus</taxon>
    </lineage>
</organism>
<evidence type="ECO:0000256" key="6">
    <source>
        <dbReference type="ARBA" id="ARBA00015118"/>
    </source>
</evidence>
<keyword evidence="8 13" id="KW-0645">Protease</keyword>
<proteinExistence type="inferred from homology"/>
<evidence type="ECO:0000256" key="3">
    <source>
        <dbReference type="ARBA" id="ARBA00008290"/>
    </source>
</evidence>
<evidence type="ECO:0000313" key="15">
    <source>
        <dbReference type="RefSeq" id="XP_029646884.1"/>
    </source>
</evidence>
<comment type="similarity">
    <text evidence="3 13">Belongs to the peptidase M18 family.</text>
</comment>
<dbReference type="EC" id="3.4.11.21" evidence="5"/>
<evidence type="ECO:0000256" key="8">
    <source>
        <dbReference type="ARBA" id="ARBA00022670"/>
    </source>
</evidence>
<evidence type="ECO:0000256" key="7">
    <source>
        <dbReference type="ARBA" id="ARBA00022438"/>
    </source>
</evidence>
<dbReference type="PANTHER" id="PTHR28570">
    <property type="entry name" value="ASPARTYL AMINOPEPTIDASE"/>
    <property type="match status" value="1"/>
</dbReference>
<dbReference type="GO" id="GO:0005737">
    <property type="term" value="C:cytoplasm"/>
    <property type="evidence" value="ECO:0007669"/>
    <property type="project" value="UniProtKB-ARBA"/>
</dbReference>
<evidence type="ECO:0000256" key="13">
    <source>
        <dbReference type="RuleBase" id="RU004386"/>
    </source>
</evidence>
<accession>A0A6P7T7W6</accession>
<comment type="cofactor">
    <cofactor evidence="2">
        <name>Zn(2+)</name>
        <dbReference type="ChEBI" id="CHEBI:29105"/>
    </cofactor>
</comment>
<dbReference type="PRINTS" id="PR00932">
    <property type="entry name" value="AMINO1PTASE"/>
</dbReference>
<dbReference type="RefSeq" id="XP_029646884.1">
    <property type="nucleotide sequence ID" value="XM_029791024.2"/>
</dbReference>
<evidence type="ECO:0000256" key="1">
    <source>
        <dbReference type="ARBA" id="ARBA00001335"/>
    </source>
</evidence>
<dbReference type="InterPro" id="IPR001948">
    <property type="entry name" value="Peptidase_M18"/>
</dbReference>
<keyword evidence="9 13" id="KW-0479">Metal-binding</keyword>
<dbReference type="Proteomes" id="UP000515154">
    <property type="component" value="Linkage group LG17"/>
</dbReference>
<keyword evidence="14" id="KW-1185">Reference proteome</keyword>
<evidence type="ECO:0000256" key="11">
    <source>
        <dbReference type="ARBA" id="ARBA00022833"/>
    </source>
</evidence>
<dbReference type="SUPFAM" id="SSF53187">
    <property type="entry name" value="Zn-dependent exopeptidases"/>
    <property type="match status" value="1"/>
</dbReference>
<dbReference type="GO" id="GO:0004177">
    <property type="term" value="F:aminopeptidase activity"/>
    <property type="evidence" value="ECO:0007669"/>
    <property type="project" value="UniProtKB-KW"/>
</dbReference>
<dbReference type="PANTHER" id="PTHR28570:SF3">
    <property type="entry name" value="ASPARTYL AMINOPEPTIDASE"/>
    <property type="match status" value="1"/>
</dbReference>
<dbReference type="Gene3D" id="3.40.630.10">
    <property type="entry name" value="Zn peptidases"/>
    <property type="match status" value="1"/>
</dbReference>
<dbReference type="GO" id="GO:0008237">
    <property type="term" value="F:metallopeptidase activity"/>
    <property type="evidence" value="ECO:0007669"/>
    <property type="project" value="UniProtKB-KW"/>
</dbReference>
<dbReference type="Gene3D" id="2.30.250.10">
    <property type="entry name" value="Aminopeptidase i, Domain 2"/>
    <property type="match status" value="1"/>
</dbReference>
<dbReference type="GO" id="GO:0006508">
    <property type="term" value="P:proteolysis"/>
    <property type="evidence" value="ECO:0007669"/>
    <property type="project" value="UniProtKB-KW"/>
</dbReference>
<name>A0A6P7T7W6_9MOLL</name>
<dbReference type="GO" id="GO:0008270">
    <property type="term" value="F:zinc ion binding"/>
    <property type="evidence" value="ECO:0007669"/>
    <property type="project" value="InterPro"/>
</dbReference>
<dbReference type="AlphaFoldDB" id="A0A6P7T7W6"/>
<keyword evidence="11 13" id="KW-0862">Zinc</keyword>
<comment type="catalytic activity">
    <reaction evidence="1">
        <text>Release of an N-terminal aspartate or glutamate from a peptide, with a preference for aspartate.</text>
        <dbReference type="EC" id="3.4.11.21"/>
    </reaction>
</comment>
<evidence type="ECO:0000313" key="14">
    <source>
        <dbReference type="Proteomes" id="UP000515154"/>
    </source>
</evidence>
<dbReference type="CDD" id="cd05658">
    <property type="entry name" value="M18_DAP"/>
    <property type="match status" value="1"/>
</dbReference>